<evidence type="ECO:0000313" key="2">
    <source>
        <dbReference type="EMBL" id="VIO61851.1"/>
    </source>
</evidence>
<organism evidence="2">
    <name type="scientific">Gibberella zeae</name>
    <name type="common">Wheat head blight fungus</name>
    <name type="synonym">Fusarium graminearum</name>
    <dbReference type="NCBI Taxonomy" id="5518"/>
    <lineage>
        <taxon>Eukaryota</taxon>
        <taxon>Fungi</taxon>
        <taxon>Dikarya</taxon>
        <taxon>Ascomycota</taxon>
        <taxon>Pezizomycotina</taxon>
        <taxon>Sordariomycetes</taxon>
        <taxon>Hypocreomycetidae</taxon>
        <taxon>Hypocreales</taxon>
        <taxon>Nectriaceae</taxon>
        <taxon>Fusarium</taxon>
    </lineage>
</organism>
<evidence type="ECO:0000256" key="1">
    <source>
        <dbReference type="SAM" id="MobiDB-lite"/>
    </source>
</evidence>
<protein>
    <submittedName>
        <fullName evidence="2">Uncharacterized protein</fullName>
    </submittedName>
</protein>
<reference evidence="2" key="1">
    <citation type="submission" date="2019-04" db="EMBL/GenBank/DDBJ databases">
        <authorList>
            <person name="Melise S."/>
            <person name="Noan J."/>
            <person name="Okalmin O."/>
        </authorList>
    </citation>
    <scope>NUCLEOTIDE SEQUENCE</scope>
    <source>
        <strain evidence="2">FN9</strain>
    </source>
</reference>
<name>A0A4E9EHC8_GIBZA</name>
<dbReference type="EMBL" id="CAAKMV010000154">
    <property type="protein sequence ID" value="VIO61851.1"/>
    <property type="molecule type" value="Genomic_DNA"/>
</dbReference>
<accession>A0A4E9EHC8</accession>
<feature type="region of interest" description="Disordered" evidence="1">
    <location>
        <begin position="32"/>
        <end position="93"/>
    </location>
</feature>
<dbReference type="AlphaFoldDB" id="A0A4E9EHC8"/>
<sequence>MSRTDENPYPSPDEPEFQKKFRAFILKRVLERHEAQPSPKTFPFEILPSEKPTSLPSIHTLNSEEPPSIPPVGAVHDEPPPAKSTSTAATTDKKVDEGNLEARLGKKIDDAFALLDERLDKEFQLLHHIMVATTMVVDTKHRIHLPCSSRPDLIYVDHFTDMFPGVVVMWISKSGLKSLNIVQVVCGFIFTSGPQFSTRGIKLQLDGCYLQGERQGNENMALCVEPSPGQKPGICQG</sequence>
<proteinExistence type="predicted"/>
<feature type="compositionally biased region" description="Polar residues" evidence="1">
    <location>
        <begin position="51"/>
        <end position="65"/>
    </location>
</feature>
<gene>
    <name evidence="2" type="ORF">FUG_LOCUS456580</name>
</gene>